<comment type="similarity">
    <text evidence="1">Belongs to the prokaryotic/mitochondrial release factor family.</text>
</comment>
<dbReference type="GO" id="GO:0003747">
    <property type="term" value="F:translation release factor activity"/>
    <property type="evidence" value="ECO:0007669"/>
    <property type="project" value="InterPro"/>
</dbReference>
<feature type="region of interest" description="Disordered" evidence="2">
    <location>
        <begin position="1"/>
        <end position="52"/>
    </location>
</feature>
<dbReference type="OrthoDB" id="9815709at2"/>
<sequence length="214" mass="24111">MSRDDTDDSNTPDARHGKRDGDDHSAKRPEADERFPATIVPHPHPATIDEDDLLRQCERRAQRRSGPGGQHRNKTSTGIFWTHVPTGHIGEATERRSQVDNQREAFQRLRMKLAIAVRTDPRSVDDPRIQDPVARRWRDQYAGTPLRIASSNANLASVLAVLLDDLWDAGGQPSLVADDWNVSTSAIVRLLRGQPAALQWVNQVRQHHGRKPLR</sequence>
<dbReference type="Gene3D" id="3.30.160.20">
    <property type="match status" value="1"/>
</dbReference>
<dbReference type="PANTHER" id="PTHR43804">
    <property type="entry name" value="LD18447P"/>
    <property type="match status" value="1"/>
</dbReference>
<dbReference type="EMBL" id="SJPL01000001">
    <property type="protein sequence ID" value="TWT69745.1"/>
    <property type="molecule type" value="Genomic_DNA"/>
</dbReference>
<gene>
    <name evidence="4" type="primary">prfA_1</name>
    <name evidence="4" type="ORF">Pan14r_20370</name>
</gene>
<proteinExistence type="inferred from homology"/>
<evidence type="ECO:0000256" key="2">
    <source>
        <dbReference type="SAM" id="MobiDB-lite"/>
    </source>
</evidence>
<dbReference type="Pfam" id="PF00472">
    <property type="entry name" value="RF-1"/>
    <property type="match status" value="1"/>
</dbReference>
<name>A0A5C5Y674_9PLAN</name>
<dbReference type="Proteomes" id="UP000317238">
    <property type="component" value="Unassembled WGS sequence"/>
</dbReference>
<dbReference type="PANTHER" id="PTHR43804:SF6">
    <property type="entry name" value="CLASS I PEPTIDE CHAIN RELEASE FACTOR"/>
    <property type="match status" value="1"/>
</dbReference>
<feature type="compositionally biased region" description="Acidic residues" evidence="2">
    <location>
        <begin position="1"/>
        <end position="10"/>
    </location>
</feature>
<feature type="domain" description="Prokaryotic-type class I peptide chain release factors" evidence="3">
    <location>
        <begin position="58"/>
        <end position="118"/>
    </location>
</feature>
<accession>A0A5C5Y674</accession>
<dbReference type="InterPro" id="IPR050057">
    <property type="entry name" value="Prokaryotic/Mito_RF"/>
</dbReference>
<dbReference type="InterPro" id="IPR045853">
    <property type="entry name" value="Pep_chain_release_fac_I_sf"/>
</dbReference>
<evidence type="ECO:0000256" key="1">
    <source>
        <dbReference type="ARBA" id="ARBA00010835"/>
    </source>
</evidence>
<evidence type="ECO:0000259" key="3">
    <source>
        <dbReference type="Pfam" id="PF00472"/>
    </source>
</evidence>
<keyword evidence="5" id="KW-1185">Reference proteome</keyword>
<organism evidence="4 5">
    <name type="scientific">Crateriforma conspicua</name>
    <dbReference type="NCBI Taxonomy" id="2527996"/>
    <lineage>
        <taxon>Bacteria</taxon>
        <taxon>Pseudomonadati</taxon>
        <taxon>Planctomycetota</taxon>
        <taxon>Planctomycetia</taxon>
        <taxon>Planctomycetales</taxon>
        <taxon>Planctomycetaceae</taxon>
        <taxon>Crateriforma</taxon>
    </lineage>
</organism>
<evidence type="ECO:0000313" key="5">
    <source>
        <dbReference type="Proteomes" id="UP000317238"/>
    </source>
</evidence>
<evidence type="ECO:0000313" key="4">
    <source>
        <dbReference type="EMBL" id="TWT69745.1"/>
    </source>
</evidence>
<reference evidence="4 5" key="1">
    <citation type="submission" date="2019-02" db="EMBL/GenBank/DDBJ databases">
        <title>Deep-cultivation of Planctomycetes and their phenomic and genomic characterization uncovers novel biology.</title>
        <authorList>
            <person name="Wiegand S."/>
            <person name="Jogler M."/>
            <person name="Boedeker C."/>
            <person name="Pinto D."/>
            <person name="Vollmers J."/>
            <person name="Rivas-Marin E."/>
            <person name="Kohn T."/>
            <person name="Peeters S.H."/>
            <person name="Heuer A."/>
            <person name="Rast P."/>
            <person name="Oberbeckmann S."/>
            <person name="Bunk B."/>
            <person name="Jeske O."/>
            <person name="Meyerdierks A."/>
            <person name="Storesund J.E."/>
            <person name="Kallscheuer N."/>
            <person name="Luecker S."/>
            <person name="Lage O.M."/>
            <person name="Pohl T."/>
            <person name="Merkel B.J."/>
            <person name="Hornburger P."/>
            <person name="Mueller R.-W."/>
            <person name="Bruemmer F."/>
            <person name="Labrenz M."/>
            <person name="Spormann A.M."/>
            <person name="Op Den Camp H."/>
            <person name="Overmann J."/>
            <person name="Amann R."/>
            <person name="Jetten M.S.M."/>
            <person name="Mascher T."/>
            <person name="Medema M.H."/>
            <person name="Devos D.P."/>
            <person name="Kaster A.-K."/>
            <person name="Ovreas L."/>
            <person name="Rohde M."/>
            <person name="Galperin M.Y."/>
            <person name="Jogler C."/>
        </authorList>
    </citation>
    <scope>NUCLEOTIDE SEQUENCE [LARGE SCALE GENOMIC DNA]</scope>
    <source>
        <strain evidence="4 5">Pan14r</strain>
    </source>
</reference>
<dbReference type="RefSeq" id="WP_145300010.1">
    <property type="nucleotide sequence ID" value="NZ_CP036319.1"/>
</dbReference>
<feature type="compositionally biased region" description="Basic and acidic residues" evidence="2">
    <location>
        <begin position="13"/>
        <end position="35"/>
    </location>
</feature>
<dbReference type="AlphaFoldDB" id="A0A5C5Y674"/>
<comment type="caution">
    <text evidence="4">The sequence shown here is derived from an EMBL/GenBank/DDBJ whole genome shotgun (WGS) entry which is preliminary data.</text>
</comment>
<protein>
    <submittedName>
        <fullName evidence="4">Peptide chain release factor 1</fullName>
    </submittedName>
</protein>
<dbReference type="InterPro" id="IPR000352">
    <property type="entry name" value="Pep_chain_release_fac_I"/>
</dbReference>
<dbReference type="SUPFAM" id="SSF75620">
    <property type="entry name" value="Release factor"/>
    <property type="match status" value="1"/>
</dbReference>